<dbReference type="AlphaFoldDB" id="A0AAV6Z2T6"/>
<gene>
    <name evidence="1" type="ORF">GDO81_018976</name>
</gene>
<organism evidence="1 2">
    <name type="scientific">Engystomops pustulosus</name>
    <name type="common">Tungara frog</name>
    <name type="synonym">Physalaemus pustulosus</name>
    <dbReference type="NCBI Taxonomy" id="76066"/>
    <lineage>
        <taxon>Eukaryota</taxon>
        <taxon>Metazoa</taxon>
        <taxon>Chordata</taxon>
        <taxon>Craniata</taxon>
        <taxon>Vertebrata</taxon>
        <taxon>Euteleostomi</taxon>
        <taxon>Amphibia</taxon>
        <taxon>Batrachia</taxon>
        <taxon>Anura</taxon>
        <taxon>Neobatrachia</taxon>
        <taxon>Hyloidea</taxon>
        <taxon>Leptodactylidae</taxon>
        <taxon>Leiuperinae</taxon>
        <taxon>Engystomops</taxon>
    </lineage>
</organism>
<proteinExistence type="predicted"/>
<dbReference type="EMBL" id="WNYA01009936">
    <property type="protein sequence ID" value="KAG8540593.1"/>
    <property type="molecule type" value="Genomic_DNA"/>
</dbReference>
<accession>A0AAV6Z2T6</accession>
<sequence>MNTCPNASFTDLAEIVSRIEPVKAAVVDDESDYQTEYEEEEVSDSKKEDYLNFLSATNIDEVSDSDDEADMEVRKRLVRRHAGDKTSENS</sequence>
<evidence type="ECO:0000313" key="2">
    <source>
        <dbReference type="Proteomes" id="UP000824782"/>
    </source>
</evidence>
<protein>
    <submittedName>
        <fullName evidence="1">Uncharacterized protein</fullName>
    </submittedName>
</protein>
<evidence type="ECO:0000313" key="1">
    <source>
        <dbReference type="EMBL" id="KAG8540593.1"/>
    </source>
</evidence>
<dbReference type="Proteomes" id="UP000824782">
    <property type="component" value="Unassembled WGS sequence"/>
</dbReference>
<reference evidence="1" key="1">
    <citation type="thesis" date="2020" institute="ProQuest LLC" country="789 East Eisenhower Parkway, Ann Arbor, MI, USA">
        <title>Comparative Genomics and Chromosome Evolution.</title>
        <authorList>
            <person name="Mudd A.B."/>
        </authorList>
    </citation>
    <scope>NUCLEOTIDE SEQUENCE</scope>
    <source>
        <strain evidence="1">237g6f4</strain>
        <tissue evidence="1">Blood</tissue>
    </source>
</reference>
<name>A0AAV6Z2T6_ENGPU</name>
<comment type="caution">
    <text evidence="1">The sequence shown here is derived from an EMBL/GenBank/DDBJ whole genome shotgun (WGS) entry which is preliminary data.</text>
</comment>
<keyword evidence="2" id="KW-1185">Reference proteome</keyword>